<feature type="compositionally biased region" description="Basic and acidic residues" evidence="1">
    <location>
        <begin position="45"/>
        <end position="65"/>
    </location>
</feature>
<accession>A0ABV2JJP2</accession>
<sequence length="984" mass="108154">MKKKQLLYSGLILAALASGSALAYQLGVSNGKSSTKPSVQYVKNSSKDADKSETMASDASKKDAKEEGIAAEQIVVKITDEGYVTSHGDHFHYYSGKVPYDAIISEELLMKDPNYVLDQSHVVSSIKNGYVIKVDGKYYVYLEPNKPHDQVRSKEQIAQQRKGNYGHQAGANQTNTERVKNGGSYKTDDGYVFHPSDVMDDLGDAYIVRHGDHMHYVPKSDLSESERVATKQFWTQHKPALTAVAPARHSQGSSATVTPVDKVQAVPSAPAVPNADESLAAKRAYMAKMYNLPLSVIQIAGDYFTYPHGNHRHAMLISKVVVGQFPTAESVAADLNHGHEPMVKPAEPATPVQPSQPSTPTPAPSQSKEEPTETKPVLDKELKAKIDYISQLYGVDPATVQVQGDSLIWPHENHSHSIKIADVVIPKMSDDPEADFEAELNTLAKSMHVDSSSIIIADGTMTISHVDHTHTYNIKSPGWRDYIKNKVPIPSGAYIPGTLDRKVVNDKVTSLIQLAEEVYKDKPKQVRRIKSALNSFQQDLVWATNSTAGYLKILSDFENKYIQASTAPTPSEQPIATPSDKEVTWKELDFLSNKISAALTKDHPEFTQANFKLRDLNVTISFRQGDKAALKAKLLQFAADYHLPIDAEAPKPGTATTPSDKPATWPEVDALSKAVSAVLTKEHPQFSDAKRKLHSLSTTIAYRQGKPAALEEQLNQFMATYNLKVASASADSKPAENAETTKPNGRQLANLKQYLTANQFDKRLTAEVRKAVQVVLWNGASSVQELENLKQQVKDCFRQYEEKQSQLSARIADSLAKSQDLLSVVGDAERKAAFQATLDDFKAQLQASDTDKTALYAKAKELQAQLEQEKAIAEAPVVPAEASQSAPSVNEDSAALAHQAEVKKQIQEIVDFINQNKDKIETKPASLKQDLLNQFVAFQAQLANGSANVDELLGQFQALKAQIEPHIKANTGYRFNPSDWSGMY</sequence>
<keyword evidence="4" id="KW-1185">Reference proteome</keyword>
<reference evidence="3 4" key="1">
    <citation type="submission" date="2024-06" db="EMBL/GenBank/DDBJ databases">
        <title>Genomic Encyclopedia of Type Strains, Phase IV (KMG-IV): sequencing the most valuable type-strain genomes for metagenomic binning, comparative biology and taxonomic classification.</title>
        <authorList>
            <person name="Goeker M."/>
        </authorList>
    </citation>
    <scope>NUCLEOTIDE SEQUENCE [LARGE SCALE GENOMIC DNA]</scope>
    <source>
        <strain evidence="3 4">DSM 15349</strain>
    </source>
</reference>
<dbReference type="GO" id="GO:0006508">
    <property type="term" value="P:proteolysis"/>
    <property type="evidence" value="ECO:0007669"/>
    <property type="project" value="UniProtKB-KW"/>
</dbReference>
<feature type="region of interest" description="Disordered" evidence="1">
    <location>
        <begin position="339"/>
        <end position="378"/>
    </location>
</feature>
<keyword evidence="2" id="KW-0732">Signal</keyword>
<dbReference type="InterPro" id="IPR023832">
    <property type="entry name" value="His_triad_protein"/>
</dbReference>
<gene>
    <name evidence="3" type="ORF">ABID27_000762</name>
</gene>
<proteinExistence type="predicted"/>
<evidence type="ECO:0000313" key="4">
    <source>
        <dbReference type="Proteomes" id="UP001549055"/>
    </source>
</evidence>
<dbReference type="GO" id="GO:0008233">
    <property type="term" value="F:peptidase activity"/>
    <property type="evidence" value="ECO:0007669"/>
    <property type="project" value="UniProtKB-KW"/>
</dbReference>
<dbReference type="RefSeq" id="WP_354280369.1">
    <property type="nucleotide sequence ID" value="NZ_JBEPMK010000002.1"/>
</dbReference>
<dbReference type="Gene3D" id="3.10.50.90">
    <property type="match status" value="2"/>
</dbReference>
<feature type="compositionally biased region" description="Basic and acidic residues" evidence="1">
    <location>
        <begin position="367"/>
        <end position="378"/>
    </location>
</feature>
<feature type="region of interest" description="Disordered" evidence="1">
    <location>
        <begin position="30"/>
        <end position="65"/>
    </location>
</feature>
<dbReference type="Pfam" id="PF04270">
    <property type="entry name" value="Strep_his_triad"/>
    <property type="match status" value="4"/>
</dbReference>
<dbReference type="InterPro" id="IPR037228">
    <property type="entry name" value="PhtA_dom_sf"/>
</dbReference>
<dbReference type="NCBIfam" id="TIGR01363">
    <property type="entry name" value="strep_his_triad"/>
    <property type="match status" value="1"/>
</dbReference>
<feature type="chain" id="PRO_5046318186" evidence="2">
    <location>
        <begin position="24"/>
        <end position="984"/>
    </location>
</feature>
<name>A0ABV2JJP2_9STRE</name>
<dbReference type="SUPFAM" id="SSF142887">
    <property type="entry name" value="PhtA domain-like"/>
    <property type="match status" value="1"/>
</dbReference>
<keyword evidence="3" id="KW-0378">Hydrolase</keyword>
<evidence type="ECO:0000256" key="2">
    <source>
        <dbReference type="SAM" id="SignalP"/>
    </source>
</evidence>
<dbReference type="InterPro" id="IPR006270">
    <property type="entry name" value="Strep_his_triad_rpt"/>
</dbReference>
<dbReference type="Proteomes" id="UP001549055">
    <property type="component" value="Unassembled WGS sequence"/>
</dbReference>
<feature type="compositionally biased region" description="Polar residues" evidence="1">
    <location>
        <begin position="30"/>
        <end position="44"/>
    </location>
</feature>
<evidence type="ECO:0000256" key="1">
    <source>
        <dbReference type="SAM" id="MobiDB-lite"/>
    </source>
</evidence>
<protein>
    <submittedName>
        <fullName evidence="3">Histidine triad protein (Predicted protease)</fullName>
    </submittedName>
</protein>
<feature type="signal peptide" evidence="2">
    <location>
        <begin position="1"/>
        <end position="23"/>
    </location>
</feature>
<evidence type="ECO:0000313" key="3">
    <source>
        <dbReference type="EMBL" id="MET3644140.1"/>
    </source>
</evidence>
<keyword evidence="3" id="KW-0645">Protease</keyword>
<feature type="region of interest" description="Disordered" evidence="1">
    <location>
        <begin position="159"/>
        <end position="183"/>
    </location>
</feature>
<organism evidence="3 4">
    <name type="scientific">Streptococcus gallinaceus</name>
    <dbReference type="NCBI Taxonomy" id="165758"/>
    <lineage>
        <taxon>Bacteria</taxon>
        <taxon>Bacillati</taxon>
        <taxon>Bacillota</taxon>
        <taxon>Bacilli</taxon>
        <taxon>Lactobacillales</taxon>
        <taxon>Streptococcaceae</taxon>
        <taxon>Streptococcus</taxon>
    </lineage>
</organism>
<comment type="caution">
    <text evidence="3">The sequence shown here is derived from an EMBL/GenBank/DDBJ whole genome shotgun (WGS) entry which is preliminary data.</text>
</comment>
<dbReference type="EMBL" id="JBEPMK010000002">
    <property type="protein sequence ID" value="MET3644140.1"/>
    <property type="molecule type" value="Genomic_DNA"/>
</dbReference>